<feature type="domain" description="YCII-related" evidence="1">
    <location>
        <begin position="43"/>
        <end position="125"/>
    </location>
</feature>
<accession>A0A8S2FS31</accession>
<evidence type="ECO:0000259" key="1">
    <source>
        <dbReference type="Pfam" id="PF03795"/>
    </source>
</evidence>
<dbReference type="Proteomes" id="UP000677228">
    <property type="component" value="Unassembled WGS sequence"/>
</dbReference>
<comment type="caution">
    <text evidence="2">The sequence shown here is derived from an EMBL/GenBank/DDBJ whole genome shotgun (WGS) entry which is preliminary data.</text>
</comment>
<dbReference type="EMBL" id="CAJOBA010060004">
    <property type="protein sequence ID" value="CAF4320248.1"/>
    <property type="molecule type" value="Genomic_DNA"/>
</dbReference>
<evidence type="ECO:0000313" key="4">
    <source>
        <dbReference type="Proteomes" id="UP000677228"/>
    </source>
</evidence>
<sequence length="141" mass="16046">SATYYSIMLSSLRRLVNTKYLTPVRLSSLSQTPQKSENDVKLYILEYHYVKDATEKRQPYREEHLKLASKLAKANKIILAGATEQPPTGGVLIWRNTSVEEITEFVKKDPYVQNGVVTKWTIKPFLAVVGAKEFSNDLLKV</sequence>
<organism evidence="2 4">
    <name type="scientific">Didymodactylos carnosus</name>
    <dbReference type="NCBI Taxonomy" id="1234261"/>
    <lineage>
        <taxon>Eukaryota</taxon>
        <taxon>Metazoa</taxon>
        <taxon>Spiralia</taxon>
        <taxon>Gnathifera</taxon>
        <taxon>Rotifera</taxon>
        <taxon>Eurotatoria</taxon>
        <taxon>Bdelloidea</taxon>
        <taxon>Philodinida</taxon>
        <taxon>Philodinidae</taxon>
        <taxon>Didymodactylos</taxon>
    </lineage>
</organism>
<dbReference type="InterPro" id="IPR051807">
    <property type="entry name" value="Sec-metab_biosynth-assoc"/>
</dbReference>
<dbReference type="EMBL" id="CAJNOK010037742">
    <property type="protein sequence ID" value="CAF1532907.1"/>
    <property type="molecule type" value="Genomic_DNA"/>
</dbReference>
<dbReference type="Pfam" id="PF03795">
    <property type="entry name" value="YCII"/>
    <property type="match status" value="1"/>
</dbReference>
<evidence type="ECO:0000313" key="3">
    <source>
        <dbReference type="EMBL" id="CAF4320248.1"/>
    </source>
</evidence>
<evidence type="ECO:0000313" key="2">
    <source>
        <dbReference type="EMBL" id="CAF1532907.1"/>
    </source>
</evidence>
<name>A0A8S2FS31_9BILA</name>
<dbReference type="PANTHER" id="PTHR33606:SF3">
    <property type="entry name" value="PROTEIN YCII"/>
    <property type="match status" value="1"/>
</dbReference>
<protein>
    <recommendedName>
        <fullName evidence="1">YCII-related domain-containing protein</fullName>
    </recommendedName>
</protein>
<dbReference type="PANTHER" id="PTHR33606">
    <property type="entry name" value="PROTEIN YCII"/>
    <property type="match status" value="1"/>
</dbReference>
<reference evidence="2" key="1">
    <citation type="submission" date="2021-02" db="EMBL/GenBank/DDBJ databases">
        <authorList>
            <person name="Nowell W R."/>
        </authorList>
    </citation>
    <scope>NUCLEOTIDE SEQUENCE</scope>
</reference>
<dbReference type="Proteomes" id="UP000682733">
    <property type="component" value="Unassembled WGS sequence"/>
</dbReference>
<dbReference type="InterPro" id="IPR005545">
    <property type="entry name" value="YCII"/>
</dbReference>
<dbReference type="InterPro" id="IPR011008">
    <property type="entry name" value="Dimeric_a/b-barrel"/>
</dbReference>
<proteinExistence type="predicted"/>
<gene>
    <name evidence="2" type="ORF">OVA965_LOCUS38350</name>
    <name evidence="3" type="ORF">TMI583_LOCUS39532</name>
</gene>
<dbReference type="AlphaFoldDB" id="A0A8S2FS31"/>
<feature type="non-terminal residue" evidence="2">
    <location>
        <position position="1"/>
    </location>
</feature>
<dbReference type="SUPFAM" id="SSF54909">
    <property type="entry name" value="Dimeric alpha+beta barrel"/>
    <property type="match status" value="1"/>
</dbReference>
<dbReference type="Gene3D" id="3.30.70.1060">
    <property type="entry name" value="Dimeric alpha+beta barrel"/>
    <property type="match status" value="1"/>
</dbReference>